<dbReference type="InterPro" id="IPR036388">
    <property type="entry name" value="WH-like_DNA-bd_sf"/>
</dbReference>
<dbReference type="InterPro" id="IPR006037">
    <property type="entry name" value="RCK_C"/>
</dbReference>
<dbReference type="GO" id="GO:0006813">
    <property type="term" value="P:potassium ion transport"/>
    <property type="evidence" value="ECO:0007669"/>
    <property type="project" value="InterPro"/>
</dbReference>
<keyword evidence="3" id="KW-0804">Transcription</keyword>
<dbReference type="GO" id="GO:0008324">
    <property type="term" value="F:monoatomic cation transmembrane transporter activity"/>
    <property type="evidence" value="ECO:0007669"/>
    <property type="project" value="InterPro"/>
</dbReference>
<dbReference type="InterPro" id="IPR019888">
    <property type="entry name" value="Tscrpt_reg_AsnC-like"/>
</dbReference>
<dbReference type="AlphaFoldDB" id="A0A7D5L2Y4"/>
<gene>
    <name evidence="6" type="ORF">HUG10_16305</name>
</gene>
<evidence type="ECO:0000256" key="2">
    <source>
        <dbReference type="ARBA" id="ARBA00023125"/>
    </source>
</evidence>
<dbReference type="CDD" id="cd00090">
    <property type="entry name" value="HTH_ARSR"/>
    <property type="match status" value="1"/>
</dbReference>
<dbReference type="PANTHER" id="PTHR30154:SF34">
    <property type="entry name" value="TRANSCRIPTIONAL REGULATOR AZLB"/>
    <property type="match status" value="1"/>
</dbReference>
<feature type="domain" description="RCK C-terminal" evidence="5">
    <location>
        <begin position="159"/>
        <end position="247"/>
    </location>
</feature>
<dbReference type="InterPro" id="IPR019885">
    <property type="entry name" value="Tscrpt_reg_HTH_AsnC-type_CS"/>
</dbReference>
<dbReference type="PROSITE" id="PS51202">
    <property type="entry name" value="RCK_C"/>
    <property type="match status" value="1"/>
</dbReference>
<dbReference type="GO" id="GO:0043200">
    <property type="term" value="P:response to amino acid"/>
    <property type="evidence" value="ECO:0007669"/>
    <property type="project" value="TreeGrafter"/>
</dbReference>
<dbReference type="GO" id="GO:0005829">
    <property type="term" value="C:cytosol"/>
    <property type="evidence" value="ECO:0007669"/>
    <property type="project" value="TreeGrafter"/>
</dbReference>
<feature type="domain" description="HTH asnC-type" evidence="4">
    <location>
        <begin position="5"/>
        <end position="67"/>
    </location>
</feature>
<dbReference type="GeneID" id="56030428"/>
<sequence>MDYRLDEIDKRVIYRLMEDARNTSAPDIAEEVNVSSGTILNRIRQLEEYGVITGYHINVNFERVDKRLTNLFVCTAPVAERPNVTTKLTQIPGVTNVRELMAGKRNLHVVAVGTDMDDIARIARAISTFDVEIESENLLQQELTEPYAPFGPENGTGNRSLTDFISLAGSAQVVEITVDGSSSLAGLSLEEANDEGLLEDGVLIIAIERDGTMITPDGDTCIEADDVITLFSQEELSADLVDRFSQPSLTE</sequence>
<dbReference type="Proteomes" id="UP000509750">
    <property type="component" value="Chromosome"/>
</dbReference>
<dbReference type="OrthoDB" id="6762at2157"/>
<dbReference type="SUPFAM" id="SSF116726">
    <property type="entry name" value="TrkA C-terminal domain-like"/>
    <property type="match status" value="1"/>
</dbReference>
<proteinExistence type="predicted"/>
<dbReference type="Gene3D" id="1.10.10.10">
    <property type="entry name" value="Winged helix-like DNA-binding domain superfamily/Winged helix DNA-binding domain"/>
    <property type="match status" value="1"/>
</dbReference>
<evidence type="ECO:0000259" key="4">
    <source>
        <dbReference type="PROSITE" id="PS50956"/>
    </source>
</evidence>
<dbReference type="PRINTS" id="PR00033">
    <property type="entry name" value="HTHASNC"/>
</dbReference>
<evidence type="ECO:0000259" key="5">
    <source>
        <dbReference type="PROSITE" id="PS51202"/>
    </source>
</evidence>
<dbReference type="InterPro" id="IPR036721">
    <property type="entry name" value="RCK_C_sf"/>
</dbReference>
<dbReference type="PANTHER" id="PTHR30154">
    <property type="entry name" value="LEUCINE-RESPONSIVE REGULATORY PROTEIN"/>
    <property type="match status" value="1"/>
</dbReference>
<evidence type="ECO:0000313" key="7">
    <source>
        <dbReference type="Proteomes" id="UP000509750"/>
    </source>
</evidence>
<dbReference type="PROSITE" id="PS50956">
    <property type="entry name" value="HTH_ASNC_2"/>
    <property type="match status" value="1"/>
</dbReference>
<dbReference type="SMART" id="SM00344">
    <property type="entry name" value="HTH_ASNC"/>
    <property type="match status" value="1"/>
</dbReference>
<dbReference type="InterPro" id="IPR036390">
    <property type="entry name" value="WH_DNA-bd_sf"/>
</dbReference>
<accession>A0A7D5L2Y4</accession>
<dbReference type="Pfam" id="PF02080">
    <property type="entry name" value="TrkA_C"/>
    <property type="match status" value="1"/>
</dbReference>
<dbReference type="InterPro" id="IPR000485">
    <property type="entry name" value="AsnC-type_HTH_dom"/>
</dbReference>
<dbReference type="EMBL" id="CP058529">
    <property type="protein sequence ID" value="QLG29003.1"/>
    <property type="molecule type" value="Genomic_DNA"/>
</dbReference>
<dbReference type="PROSITE" id="PS00519">
    <property type="entry name" value="HTH_ASNC_1"/>
    <property type="match status" value="1"/>
</dbReference>
<dbReference type="GO" id="GO:0043565">
    <property type="term" value="F:sequence-specific DNA binding"/>
    <property type="evidence" value="ECO:0007669"/>
    <property type="project" value="InterPro"/>
</dbReference>
<dbReference type="InterPro" id="IPR011991">
    <property type="entry name" value="ArsR-like_HTH"/>
</dbReference>
<dbReference type="SUPFAM" id="SSF46785">
    <property type="entry name" value="Winged helix' DNA-binding domain"/>
    <property type="match status" value="1"/>
</dbReference>
<keyword evidence="7" id="KW-1185">Reference proteome</keyword>
<evidence type="ECO:0000256" key="1">
    <source>
        <dbReference type="ARBA" id="ARBA00023015"/>
    </source>
</evidence>
<evidence type="ECO:0000256" key="3">
    <source>
        <dbReference type="ARBA" id="ARBA00023163"/>
    </source>
</evidence>
<reference evidence="6 7" key="1">
    <citation type="submission" date="2020-07" db="EMBL/GenBank/DDBJ databases">
        <title>Gai3-2, isolated from salt lake.</title>
        <authorList>
            <person name="Cui H."/>
            <person name="Shi X."/>
        </authorList>
    </citation>
    <scope>NUCLEOTIDE SEQUENCE [LARGE SCALE GENOMIC DNA]</scope>
    <source>
        <strain evidence="6 7">Gai3-2</strain>
    </source>
</reference>
<dbReference type="RefSeq" id="WP_179170577.1">
    <property type="nucleotide sequence ID" value="NZ_CP058529.1"/>
</dbReference>
<dbReference type="Pfam" id="PF13412">
    <property type="entry name" value="HTH_24"/>
    <property type="match status" value="1"/>
</dbReference>
<name>A0A7D5L2Y4_9EURY</name>
<keyword evidence="2" id="KW-0238">DNA-binding</keyword>
<dbReference type="Gene3D" id="3.30.70.1450">
    <property type="entry name" value="Regulator of K+ conductance, C-terminal domain"/>
    <property type="match status" value="1"/>
</dbReference>
<evidence type="ECO:0000313" key="6">
    <source>
        <dbReference type="EMBL" id="QLG29003.1"/>
    </source>
</evidence>
<dbReference type="KEGG" id="halg:HUG10_16305"/>
<organism evidence="6 7">
    <name type="scientific">Halorarum halophilum</name>
    <dbReference type="NCBI Taxonomy" id="2743090"/>
    <lineage>
        <taxon>Archaea</taxon>
        <taxon>Methanobacteriati</taxon>
        <taxon>Methanobacteriota</taxon>
        <taxon>Stenosarchaea group</taxon>
        <taxon>Halobacteria</taxon>
        <taxon>Halobacteriales</taxon>
        <taxon>Haloferacaceae</taxon>
        <taxon>Halorarum</taxon>
    </lineage>
</organism>
<keyword evidence="1" id="KW-0805">Transcription regulation</keyword>
<protein>
    <submittedName>
        <fullName evidence="6">Winged helix-turn-helix transcriptional regulator</fullName>
    </submittedName>
</protein>